<evidence type="ECO:0000256" key="1">
    <source>
        <dbReference type="SAM" id="SignalP"/>
    </source>
</evidence>
<dbReference type="OrthoDB" id="5414982at2759"/>
<name>A0A8H6L3U1_9LECA</name>
<feature type="chain" id="PRO_5034661471" evidence="1">
    <location>
        <begin position="20"/>
        <end position="316"/>
    </location>
</feature>
<accession>A0A8H6L3U1</accession>
<reference evidence="2 3" key="1">
    <citation type="journal article" date="2020" name="Genomics">
        <title>Complete, high-quality genomes from long-read metagenomic sequencing of two wolf lichen thalli reveals enigmatic genome architecture.</title>
        <authorList>
            <person name="McKenzie S.K."/>
            <person name="Walston R.F."/>
            <person name="Allen J.L."/>
        </authorList>
    </citation>
    <scope>NUCLEOTIDE SEQUENCE [LARGE SCALE GENOMIC DNA]</scope>
    <source>
        <strain evidence="2">WasteWater2</strain>
    </source>
</reference>
<feature type="signal peptide" evidence="1">
    <location>
        <begin position="1"/>
        <end position="19"/>
    </location>
</feature>
<dbReference type="Proteomes" id="UP000578531">
    <property type="component" value="Unassembled WGS sequence"/>
</dbReference>
<dbReference type="AlphaFoldDB" id="A0A8H6L3U1"/>
<evidence type="ECO:0000313" key="3">
    <source>
        <dbReference type="Proteomes" id="UP000578531"/>
    </source>
</evidence>
<dbReference type="RefSeq" id="XP_037163855.1">
    <property type="nucleotide sequence ID" value="XM_037309395.1"/>
</dbReference>
<comment type="caution">
    <text evidence="2">The sequence shown here is derived from an EMBL/GenBank/DDBJ whole genome shotgun (WGS) entry which is preliminary data.</text>
</comment>
<protein>
    <submittedName>
        <fullName evidence="2">Uncharacterized protein</fullName>
    </submittedName>
</protein>
<dbReference type="EMBL" id="JACCJC010000030">
    <property type="protein sequence ID" value="KAF6234458.1"/>
    <property type="molecule type" value="Genomic_DNA"/>
</dbReference>
<organism evidence="2 3">
    <name type="scientific">Letharia columbiana</name>
    <dbReference type="NCBI Taxonomy" id="112416"/>
    <lineage>
        <taxon>Eukaryota</taxon>
        <taxon>Fungi</taxon>
        <taxon>Dikarya</taxon>
        <taxon>Ascomycota</taxon>
        <taxon>Pezizomycotina</taxon>
        <taxon>Lecanoromycetes</taxon>
        <taxon>OSLEUM clade</taxon>
        <taxon>Lecanoromycetidae</taxon>
        <taxon>Lecanorales</taxon>
        <taxon>Lecanorineae</taxon>
        <taxon>Parmeliaceae</taxon>
        <taxon>Letharia</taxon>
    </lineage>
</organism>
<sequence length="316" mass="35011">MIFMAAILTAGAIIAPINSLHTPSMVGLNQSLNAGPGEVANLTNINHFIVENCGDRTFDIYETVAQTKMLARSALADALLEGTDSDFGYQAMFKEDEAQKAVVSILDHIYNSRGKANLRPRPDTFSSPRLSCVTEDSAKLYGYLNLGYDPWHRCLAGGPRSTPIQAFYADGTIYTFLCPAVFVQPPMSTRNHCPSVTGNRFFGDSGIFYGNYQTYIMLYQLIRFYLGDNALTNNTDPKEQLDWNDCVHLNTLNSVLNPTNLQIYIALVSQQCTSWPNPFAPPFYPLDLLSLTLSLIRSPLSSIPRNTLLQPISTQT</sequence>
<keyword evidence="1" id="KW-0732">Signal</keyword>
<dbReference type="GeneID" id="59289148"/>
<gene>
    <name evidence="2" type="ORF">HO173_007491</name>
</gene>
<keyword evidence="3" id="KW-1185">Reference proteome</keyword>
<evidence type="ECO:0000313" key="2">
    <source>
        <dbReference type="EMBL" id="KAF6234458.1"/>
    </source>
</evidence>
<proteinExistence type="predicted"/>